<protein>
    <submittedName>
        <fullName evidence="1">Uncharacterized protein</fullName>
    </submittedName>
</protein>
<keyword evidence="2" id="KW-1185">Reference proteome</keyword>
<name>A0ACC2TD13_9FUNG</name>
<organism evidence="1 2">
    <name type="scientific">Entomophthora muscae</name>
    <dbReference type="NCBI Taxonomy" id="34485"/>
    <lineage>
        <taxon>Eukaryota</taxon>
        <taxon>Fungi</taxon>
        <taxon>Fungi incertae sedis</taxon>
        <taxon>Zoopagomycota</taxon>
        <taxon>Entomophthoromycotina</taxon>
        <taxon>Entomophthoromycetes</taxon>
        <taxon>Entomophthorales</taxon>
        <taxon>Entomophthoraceae</taxon>
        <taxon>Entomophthora</taxon>
    </lineage>
</organism>
<accession>A0ACC2TD13</accession>
<dbReference type="Proteomes" id="UP001165960">
    <property type="component" value="Unassembled WGS sequence"/>
</dbReference>
<evidence type="ECO:0000313" key="1">
    <source>
        <dbReference type="EMBL" id="KAJ9072375.1"/>
    </source>
</evidence>
<reference evidence="1" key="1">
    <citation type="submission" date="2022-04" db="EMBL/GenBank/DDBJ databases">
        <title>Genome of the entomopathogenic fungus Entomophthora muscae.</title>
        <authorList>
            <person name="Elya C."/>
            <person name="Lovett B.R."/>
            <person name="Lee E."/>
            <person name="Macias A.M."/>
            <person name="Hajek A.E."/>
            <person name="De Bivort B.L."/>
            <person name="Kasson M.T."/>
            <person name="De Fine Licht H.H."/>
            <person name="Stajich J.E."/>
        </authorList>
    </citation>
    <scope>NUCLEOTIDE SEQUENCE</scope>
    <source>
        <strain evidence="1">Berkeley</strain>
    </source>
</reference>
<sequence length="165" mass="18438">YSPPKGNYNMGDGFWKKNGPCSQHPGRNHTTPAPLQYLPSGVQEKYWDNHKEVPQKLPGSHPDEKSIILTPADKQLANLQTVAIESLPPKGAPEEEELFWMRWVALCSQMEKLSESGVMIAALLTRQTLVSDPTCDPSVIQPQKITGTCTRFMVHIPLLYNTVDI</sequence>
<comment type="caution">
    <text evidence="1">The sequence shown here is derived from an EMBL/GenBank/DDBJ whole genome shotgun (WGS) entry which is preliminary data.</text>
</comment>
<evidence type="ECO:0000313" key="2">
    <source>
        <dbReference type="Proteomes" id="UP001165960"/>
    </source>
</evidence>
<gene>
    <name evidence="1" type="ORF">DSO57_1028234</name>
</gene>
<proteinExistence type="predicted"/>
<dbReference type="EMBL" id="QTSX02003018">
    <property type="protein sequence ID" value="KAJ9072375.1"/>
    <property type="molecule type" value="Genomic_DNA"/>
</dbReference>
<feature type="non-terminal residue" evidence="1">
    <location>
        <position position="1"/>
    </location>
</feature>